<reference evidence="4 5" key="1">
    <citation type="submission" date="2019-05" db="EMBL/GenBank/DDBJ databases">
        <title>Culicoidintestinum kansasii gen. nov., sp. nov. from the gastrointestinal tract of the biting midge, Culicoides sonorensis.</title>
        <authorList>
            <person name="Neupane S."/>
            <person name="Ghosh A."/>
            <person name="Gunther S."/>
            <person name="Martin K."/>
            <person name="Zurek L."/>
        </authorList>
    </citation>
    <scope>NUCLEOTIDE SEQUENCE [LARGE SCALE GENOMIC DNA]</scope>
    <source>
        <strain evidence="4 5">CS-1</strain>
    </source>
</reference>
<accession>A0A5R8Q774</accession>
<dbReference type="InterPro" id="IPR003660">
    <property type="entry name" value="HAMP_dom"/>
</dbReference>
<keyword evidence="1" id="KW-0175">Coiled coil</keyword>
<evidence type="ECO:0000256" key="2">
    <source>
        <dbReference type="SAM" id="Phobius"/>
    </source>
</evidence>
<dbReference type="Gene3D" id="6.10.340.10">
    <property type="match status" value="1"/>
</dbReference>
<dbReference type="EMBL" id="VBWP01000014">
    <property type="protein sequence ID" value="TLG71246.1"/>
    <property type="molecule type" value="Genomic_DNA"/>
</dbReference>
<sequence length="304" mass="35053">MKNTGWKKLFYVLTITYFVFVLILAAALYLMSNMYNQLNMQHAETMKNEITEILYTQETSDLPQVLSAFKAENNVDLVVITPNELIYSSMPTADFSVLNKTVNQEQISFYGAFTVEQDGLTYQVWTAVYKINSEQFFLIIMTAFVLAVLVLACIIIVLLLLVFRNSIKPLSRLRDNILKLRSYQLDEVAAKANANEYDRLSQELSEFTDDLQEKMDVIGTQYSQLERELQKKQEQHISKINLVRSLIHDAKTPVSLELLNISQLKKNDGNIEENEQRLQNMEQNNKALLADILDIMKILNELTM</sequence>
<evidence type="ECO:0000256" key="1">
    <source>
        <dbReference type="SAM" id="Coils"/>
    </source>
</evidence>
<dbReference type="Proteomes" id="UP000306912">
    <property type="component" value="Unassembled WGS sequence"/>
</dbReference>
<evidence type="ECO:0000313" key="5">
    <source>
        <dbReference type="Proteomes" id="UP000306912"/>
    </source>
</evidence>
<feature type="domain" description="HAMP" evidence="3">
    <location>
        <begin position="164"/>
        <end position="216"/>
    </location>
</feature>
<feature type="coiled-coil region" evidence="1">
    <location>
        <begin position="197"/>
        <end position="235"/>
    </location>
</feature>
<dbReference type="PROSITE" id="PS50885">
    <property type="entry name" value="HAMP"/>
    <property type="match status" value="1"/>
</dbReference>
<proteinExistence type="predicted"/>
<gene>
    <name evidence="4" type="ORF">FEZ08_11365</name>
</gene>
<evidence type="ECO:0000259" key="3">
    <source>
        <dbReference type="PROSITE" id="PS50885"/>
    </source>
</evidence>
<protein>
    <recommendedName>
        <fullName evidence="3">HAMP domain-containing protein</fullName>
    </recommendedName>
</protein>
<dbReference type="GO" id="GO:0016020">
    <property type="term" value="C:membrane"/>
    <property type="evidence" value="ECO:0007669"/>
    <property type="project" value="InterPro"/>
</dbReference>
<dbReference type="RefSeq" id="WP_138192484.1">
    <property type="nucleotide sequence ID" value="NZ_VBWP01000014.1"/>
</dbReference>
<feature type="coiled-coil region" evidence="1">
    <location>
        <begin position="264"/>
        <end position="291"/>
    </location>
</feature>
<feature type="transmembrane region" description="Helical" evidence="2">
    <location>
        <begin position="136"/>
        <end position="163"/>
    </location>
</feature>
<dbReference type="GO" id="GO:0007165">
    <property type="term" value="P:signal transduction"/>
    <property type="evidence" value="ECO:0007669"/>
    <property type="project" value="InterPro"/>
</dbReference>
<keyword evidence="2" id="KW-0812">Transmembrane</keyword>
<organism evidence="4 5">
    <name type="scientific">Culicoidibacter larvae</name>
    <dbReference type="NCBI Taxonomy" id="2579976"/>
    <lineage>
        <taxon>Bacteria</taxon>
        <taxon>Bacillati</taxon>
        <taxon>Bacillota</taxon>
        <taxon>Culicoidibacteria</taxon>
        <taxon>Culicoidibacterales</taxon>
        <taxon>Culicoidibacteraceae</taxon>
        <taxon>Culicoidibacter</taxon>
    </lineage>
</organism>
<dbReference type="InParanoid" id="A0A5R8Q774"/>
<keyword evidence="2" id="KW-1133">Transmembrane helix</keyword>
<keyword evidence="5" id="KW-1185">Reference proteome</keyword>
<keyword evidence="2" id="KW-0472">Membrane</keyword>
<name>A0A5R8Q774_9FIRM</name>
<evidence type="ECO:0000313" key="4">
    <source>
        <dbReference type="EMBL" id="TLG71246.1"/>
    </source>
</evidence>
<comment type="caution">
    <text evidence="4">The sequence shown here is derived from an EMBL/GenBank/DDBJ whole genome shotgun (WGS) entry which is preliminary data.</text>
</comment>
<dbReference type="AlphaFoldDB" id="A0A5R8Q774"/>
<feature type="transmembrane region" description="Helical" evidence="2">
    <location>
        <begin position="9"/>
        <end position="31"/>
    </location>
</feature>